<name>A0A1G8YNR0_9EURY</name>
<organism evidence="2 3">
    <name type="scientific">Halovenus aranensis</name>
    <dbReference type="NCBI Taxonomy" id="890420"/>
    <lineage>
        <taxon>Archaea</taxon>
        <taxon>Methanobacteriati</taxon>
        <taxon>Methanobacteriota</taxon>
        <taxon>Stenosarchaea group</taxon>
        <taxon>Halobacteria</taxon>
        <taxon>Halobacteriales</taxon>
        <taxon>Haloarculaceae</taxon>
        <taxon>Halovenus</taxon>
    </lineage>
</organism>
<protein>
    <submittedName>
        <fullName evidence="2">Pimeloyl-ACP methyl ester carboxylesterase</fullName>
    </submittedName>
</protein>
<proteinExistence type="predicted"/>
<dbReference type="PANTHER" id="PTHR43194:SF2">
    <property type="entry name" value="PEROXISOMAL MEMBRANE PROTEIN LPX1"/>
    <property type="match status" value="1"/>
</dbReference>
<evidence type="ECO:0000313" key="3">
    <source>
        <dbReference type="Proteomes" id="UP000198856"/>
    </source>
</evidence>
<dbReference type="Gene3D" id="3.40.50.1820">
    <property type="entry name" value="alpha/beta hydrolase"/>
    <property type="match status" value="1"/>
</dbReference>
<dbReference type="RefSeq" id="WP_092704196.1">
    <property type="nucleotide sequence ID" value="NZ_FNFC01000015.1"/>
</dbReference>
<dbReference type="OrthoDB" id="7531at2157"/>
<dbReference type="InterPro" id="IPR000073">
    <property type="entry name" value="AB_hydrolase_1"/>
</dbReference>
<dbReference type="Proteomes" id="UP000198856">
    <property type="component" value="Unassembled WGS sequence"/>
</dbReference>
<dbReference type="AlphaFoldDB" id="A0A1G8YNR0"/>
<dbReference type="SUPFAM" id="SSF53474">
    <property type="entry name" value="alpha/beta-Hydrolases"/>
    <property type="match status" value="1"/>
</dbReference>
<dbReference type="InterPro" id="IPR050228">
    <property type="entry name" value="Carboxylesterase_BioH"/>
</dbReference>
<dbReference type="PANTHER" id="PTHR43194">
    <property type="entry name" value="HYDROLASE ALPHA/BETA FOLD FAMILY"/>
    <property type="match status" value="1"/>
</dbReference>
<evidence type="ECO:0000313" key="2">
    <source>
        <dbReference type="EMBL" id="SDK04367.1"/>
    </source>
</evidence>
<gene>
    <name evidence="2" type="ORF">SAMN05216226_11570</name>
</gene>
<evidence type="ECO:0000259" key="1">
    <source>
        <dbReference type="Pfam" id="PF12697"/>
    </source>
</evidence>
<feature type="domain" description="AB hydrolase-1" evidence="1">
    <location>
        <begin position="23"/>
        <end position="246"/>
    </location>
</feature>
<dbReference type="STRING" id="890420.SAMN05216226_11570"/>
<dbReference type="Pfam" id="PF12697">
    <property type="entry name" value="Abhydrolase_6"/>
    <property type="match status" value="1"/>
</dbReference>
<dbReference type="EMBL" id="FNFC01000015">
    <property type="protein sequence ID" value="SDK04367.1"/>
    <property type="molecule type" value="Genomic_DNA"/>
</dbReference>
<dbReference type="InterPro" id="IPR029058">
    <property type="entry name" value="AB_hydrolase_fold"/>
</dbReference>
<sequence>MQTITSADGTSIAYEQHGEGPPLVLLHGSSGTRHSWEAVVPHLAESFQVIVPDRRGRGASGDTDEYELGREVTDLRALLGAVDGEATVFGHSFGGLVTLAATEEIDIERLVLYEPAVLVGEYRDDDLAARMQDHLDAGEREAAMKLFYKEGGGVPAPEQLPFWPEEVPFDIADTVVRENEAVESYELPTAPDIDCPTLLLTGERGPEHLRAAVQTLDDRIPQSTLVEFEEVGHMAIESAPEALAEAVRSFCLDAQA</sequence>
<accession>A0A1G8YNR0</accession>
<keyword evidence="3" id="KW-1185">Reference proteome</keyword>
<reference evidence="2 3" key="1">
    <citation type="submission" date="2016-10" db="EMBL/GenBank/DDBJ databases">
        <authorList>
            <person name="de Groot N.N."/>
        </authorList>
    </citation>
    <scope>NUCLEOTIDE SEQUENCE [LARGE SCALE GENOMIC DNA]</scope>
    <source>
        <strain evidence="2 3">IBRC-M10015</strain>
    </source>
</reference>